<feature type="transmembrane region" description="Helical" evidence="5">
    <location>
        <begin position="122"/>
        <end position="141"/>
    </location>
</feature>
<dbReference type="InterPro" id="IPR002645">
    <property type="entry name" value="STAS_dom"/>
</dbReference>
<dbReference type="CDD" id="cd07042">
    <property type="entry name" value="STAS_SulP_like_sulfate_transporter"/>
    <property type="match status" value="1"/>
</dbReference>
<evidence type="ECO:0000313" key="8">
    <source>
        <dbReference type="Proteomes" id="UP000322981"/>
    </source>
</evidence>
<evidence type="ECO:0000259" key="6">
    <source>
        <dbReference type="PROSITE" id="PS50801"/>
    </source>
</evidence>
<proteinExistence type="predicted"/>
<evidence type="ECO:0000256" key="1">
    <source>
        <dbReference type="ARBA" id="ARBA00004141"/>
    </source>
</evidence>
<dbReference type="EMBL" id="VWXX01000003">
    <property type="protein sequence ID" value="KAA6187048.1"/>
    <property type="molecule type" value="Genomic_DNA"/>
</dbReference>
<feature type="transmembrane region" description="Helical" evidence="5">
    <location>
        <begin position="89"/>
        <end position="110"/>
    </location>
</feature>
<protein>
    <submittedName>
        <fullName evidence="7">C4-dicarboxylic acid transporter DauA</fullName>
    </submittedName>
</protein>
<keyword evidence="8" id="KW-1185">Reference proteome</keyword>
<feature type="domain" description="STAS" evidence="6">
    <location>
        <begin position="450"/>
        <end position="561"/>
    </location>
</feature>
<dbReference type="InterPro" id="IPR001902">
    <property type="entry name" value="SLC26A/SulP_fam"/>
</dbReference>
<organism evidence="7 8">
    <name type="scientific">Thiohalocapsa marina</name>
    <dbReference type="NCBI Taxonomy" id="424902"/>
    <lineage>
        <taxon>Bacteria</taxon>
        <taxon>Pseudomonadati</taxon>
        <taxon>Pseudomonadota</taxon>
        <taxon>Gammaproteobacteria</taxon>
        <taxon>Chromatiales</taxon>
        <taxon>Chromatiaceae</taxon>
        <taxon>Thiohalocapsa</taxon>
    </lineage>
</organism>
<dbReference type="Gene3D" id="3.30.750.24">
    <property type="entry name" value="STAS domain"/>
    <property type="match status" value="1"/>
</dbReference>
<feature type="transmembrane region" description="Helical" evidence="5">
    <location>
        <begin position="351"/>
        <end position="381"/>
    </location>
</feature>
<reference evidence="7 8" key="1">
    <citation type="submission" date="2019-09" db="EMBL/GenBank/DDBJ databases">
        <title>Whole-genome sequence of the purple sulfur bacterium Thiohalocapsa marina DSM 19078.</title>
        <authorList>
            <person name="Kyndt J.A."/>
            <person name="Meyer T.E."/>
        </authorList>
    </citation>
    <scope>NUCLEOTIDE SEQUENCE [LARGE SCALE GENOMIC DNA]</scope>
    <source>
        <strain evidence="7 8">DSM 19078</strain>
    </source>
</reference>
<dbReference type="RefSeq" id="WP_150090627.1">
    <property type="nucleotide sequence ID" value="NZ_JBFUOH010000138.1"/>
</dbReference>
<dbReference type="SUPFAM" id="SSF52091">
    <property type="entry name" value="SpoIIaa-like"/>
    <property type="match status" value="1"/>
</dbReference>
<dbReference type="Proteomes" id="UP000322981">
    <property type="component" value="Unassembled WGS sequence"/>
</dbReference>
<comment type="subcellular location">
    <subcellularLocation>
        <location evidence="1">Membrane</location>
        <topology evidence="1">Multi-pass membrane protein</topology>
    </subcellularLocation>
</comment>
<feature type="transmembrane region" description="Helical" evidence="5">
    <location>
        <begin position="402"/>
        <end position="433"/>
    </location>
</feature>
<keyword evidence="4 5" id="KW-0472">Membrane</keyword>
<evidence type="ECO:0000256" key="3">
    <source>
        <dbReference type="ARBA" id="ARBA00022989"/>
    </source>
</evidence>
<keyword evidence="2 5" id="KW-0812">Transmembrane</keyword>
<evidence type="ECO:0000313" key="7">
    <source>
        <dbReference type="EMBL" id="KAA6187048.1"/>
    </source>
</evidence>
<dbReference type="Pfam" id="PF00916">
    <property type="entry name" value="Sulfate_transp"/>
    <property type="match status" value="1"/>
</dbReference>
<feature type="transmembrane region" description="Helical" evidence="5">
    <location>
        <begin position="49"/>
        <end position="69"/>
    </location>
</feature>
<feature type="transmembrane region" description="Helical" evidence="5">
    <location>
        <begin position="22"/>
        <end position="42"/>
    </location>
</feature>
<dbReference type="NCBIfam" id="NF008660">
    <property type="entry name" value="PRK11660.1"/>
    <property type="match status" value="1"/>
</dbReference>
<gene>
    <name evidence="7" type="primary">dauA</name>
    <name evidence="7" type="ORF">F2Q65_03975</name>
</gene>
<evidence type="ECO:0000256" key="2">
    <source>
        <dbReference type="ARBA" id="ARBA00022692"/>
    </source>
</evidence>
<dbReference type="InterPro" id="IPR011547">
    <property type="entry name" value="SLC26A/SulP_dom"/>
</dbReference>
<feature type="transmembrane region" description="Helical" evidence="5">
    <location>
        <begin position="198"/>
        <end position="216"/>
    </location>
</feature>
<name>A0A5M8FTC7_9GAMM</name>
<evidence type="ECO:0000256" key="4">
    <source>
        <dbReference type="ARBA" id="ARBA00023136"/>
    </source>
</evidence>
<comment type="caution">
    <text evidence="7">The sequence shown here is derived from an EMBL/GenBank/DDBJ whole genome shotgun (WGS) entry which is preliminary data.</text>
</comment>
<sequence length="567" mass="58764">MFSAVTDSLRGGLRPSAVRGDILAGLTVGVIALPLSMALAIASGVAPQHGLYTAIVAGIVVALSGGSRVNISGPTAAFVVVLLPITQTYGLGGLLLAGMLSGVILVALGLARLGKLIAVVPYPVTIGFTAGIGTVIALLQIPELLGLGLGPLDGSLPEKVTRIAAGLGGLRWEDTLIGLLTFAILLGWGRLKSRIPGHLIALLAGTLLALLLGWASDGGFQVATIGSRFEYLLDGETLPGIPPLPPQPLLPWHLPGPDGTPIGLSFELLRALIAPAFAIAMLGALESLLCATVADGLSGGRHNPNDELIGQGLGNLAVPFFGGIPATAAIARTAANVRAGAGSPLASVVHAMFILLAIASLAPALAHIPMAAMAALLLMVAWNMSEARHFMRILRGAPRGDVATLLTCFGLTVLVSMEIAVAVGMGLAAVLFIRRTIELTQIQLVEPAQHPHAAQLPNDVLIYDINGPLFFGAAQKALSALTSVRPEVRAIILDCSDVTLMDLTAMVAMESIAANLRQRGVKLVINGLAPRMLLKLRRYGIRRRRGELEFARSIAQATRIALDRSNG</sequence>
<feature type="transmembrane region" description="Helical" evidence="5">
    <location>
        <begin position="312"/>
        <end position="331"/>
    </location>
</feature>
<accession>A0A5M8FTC7</accession>
<dbReference type="GO" id="GO:0055085">
    <property type="term" value="P:transmembrane transport"/>
    <property type="evidence" value="ECO:0007669"/>
    <property type="project" value="InterPro"/>
</dbReference>
<dbReference type="GO" id="GO:0016020">
    <property type="term" value="C:membrane"/>
    <property type="evidence" value="ECO:0007669"/>
    <property type="project" value="UniProtKB-SubCell"/>
</dbReference>
<evidence type="ECO:0000256" key="5">
    <source>
        <dbReference type="SAM" id="Phobius"/>
    </source>
</evidence>
<dbReference type="AlphaFoldDB" id="A0A5M8FTC7"/>
<dbReference type="InterPro" id="IPR036513">
    <property type="entry name" value="STAS_dom_sf"/>
</dbReference>
<keyword evidence="3 5" id="KW-1133">Transmembrane helix</keyword>
<dbReference type="PANTHER" id="PTHR11814">
    <property type="entry name" value="SULFATE TRANSPORTER"/>
    <property type="match status" value="1"/>
</dbReference>
<dbReference type="PROSITE" id="PS50801">
    <property type="entry name" value="STAS"/>
    <property type="match status" value="1"/>
</dbReference>
<dbReference type="OrthoDB" id="9769739at2"/>
<feature type="transmembrane region" description="Helical" evidence="5">
    <location>
        <begin position="268"/>
        <end position="291"/>
    </location>
</feature>
<dbReference type="Pfam" id="PF01740">
    <property type="entry name" value="STAS"/>
    <property type="match status" value="1"/>
</dbReference>